<reference evidence="2 3" key="1">
    <citation type="submission" date="2024-01" db="EMBL/GenBank/DDBJ databases">
        <authorList>
            <person name="Waweru B."/>
        </authorList>
    </citation>
    <scope>NUCLEOTIDE SEQUENCE [LARGE SCALE GENOMIC DNA]</scope>
</reference>
<name>A0AAV1S8Z5_9ROSI</name>
<evidence type="ECO:0000313" key="2">
    <source>
        <dbReference type="EMBL" id="CAK7346803.1"/>
    </source>
</evidence>
<feature type="region of interest" description="Disordered" evidence="1">
    <location>
        <begin position="74"/>
        <end position="201"/>
    </location>
</feature>
<accession>A0AAV1S8Z5</accession>
<evidence type="ECO:0000313" key="3">
    <source>
        <dbReference type="Proteomes" id="UP001314170"/>
    </source>
</evidence>
<gene>
    <name evidence="2" type="ORF">DCAF_LOCUS19481</name>
</gene>
<dbReference type="EMBL" id="CAWUPB010001173">
    <property type="protein sequence ID" value="CAK7346803.1"/>
    <property type="molecule type" value="Genomic_DNA"/>
</dbReference>
<comment type="caution">
    <text evidence="2">The sequence shown here is derived from an EMBL/GenBank/DDBJ whole genome shotgun (WGS) entry which is preliminary data.</text>
</comment>
<dbReference type="AlphaFoldDB" id="A0AAV1S8Z5"/>
<keyword evidence="3" id="KW-1185">Reference proteome</keyword>
<sequence>MKSSPVPNNSSETMSLTSLIPTLNRNTISTSPLLPSNINALKRPNLSSLTPPICSVLNTKPVTISNQLTHIPNPSSCPISPHQSPFSSLKLPTKGPLDPSSIPARQPLKNTPTKPNSSPSHPTHQFTHSPSRPNLSPLTNPRSPTLINPSMSFSIDLTSYNLPLSRQSPPKIHSPKYPSLPQQHTLHPMSGHPNHVDDPQP</sequence>
<feature type="compositionally biased region" description="Polar residues" evidence="1">
    <location>
        <begin position="108"/>
        <end position="168"/>
    </location>
</feature>
<protein>
    <submittedName>
        <fullName evidence="2">Uncharacterized protein</fullName>
    </submittedName>
</protein>
<organism evidence="2 3">
    <name type="scientific">Dovyalis caffra</name>
    <dbReference type="NCBI Taxonomy" id="77055"/>
    <lineage>
        <taxon>Eukaryota</taxon>
        <taxon>Viridiplantae</taxon>
        <taxon>Streptophyta</taxon>
        <taxon>Embryophyta</taxon>
        <taxon>Tracheophyta</taxon>
        <taxon>Spermatophyta</taxon>
        <taxon>Magnoliopsida</taxon>
        <taxon>eudicotyledons</taxon>
        <taxon>Gunneridae</taxon>
        <taxon>Pentapetalae</taxon>
        <taxon>rosids</taxon>
        <taxon>fabids</taxon>
        <taxon>Malpighiales</taxon>
        <taxon>Salicaceae</taxon>
        <taxon>Flacourtieae</taxon>
        <taxon>Dovyalis</taxon>
    </lineage>
</organism>
<feature type="compositionally biased region" description="Polar residues" evidence="1">
    <location>
        <begin position="74"/>
        <end position="87"/>
    </location>
</feature>
<dbReference type="Proteomes" id="UP001314170">
    <property type="component" value="Unassembled WGS sequence"/>
</dbReference>
<evidence type="ECO:0000256" key="1">
    <source>
        <dbReference type="SAM" id="MobiDB-lite"/>
    </source>
</evidence>
<proteinExistence type="predicted"/>